<reference evidence="2 3" key="1">
    <citation type="journal article" date="2011" name="BMC Genomics">
        <title>Genome-wide analysis of the role of GlnR in Streptomyces venezuelae provides new insights into global nitrogen regulation in actinomycetes.</title>
        <authorList>
            <person name="Pullan S.T."/>
            <person name="Bibb M.J."/>
            <person name="Merrick M."/>
        </authorList>
    </citation>
    <scope>NUCLEOTIDE SEQUENCE [LARGE SCALE GENOMIC DNA]</scope>
    <source>
        <strain evidence="2">ATCC 10712</strain>
    </source>
</reference>
<dbReference type="HOGENOM" id="CLU_059524_0_0_11"/>
<accession>F2R0S6</accession>
<feature type="domain" description="DUF5047" evidence="1">
    <location>
        <begin position="39"/>
        <end position="166"/>
    </location>
</feature>
<dbReference type="STRING" id="953739.SVEN_2157"/>
<dbReference type="GO" id="GO:0016787">
    <property type="term" value="F:hydrolase activity"/>
    <property type="evidence" value="ECO:0007669"/>
    <property type="project" value="UniProtKB-KW"/>
</dbReference>
<sequence>MYPVSDRFLATLAGDHVPVTEVVLLRTDGSAELLEHEGGSVTVDQRSVCRRTCSVGATDLGLIPRSPLDEILANGARLRISRGVRYSDGSSELVPLGVFRIDEVEGDVDVGPVSLGGKSLECVVSDDKFTTPYRAAGTAVAAITALVLRSLPDAAVVSMVADAAIGARTWDVGDDPWVAAQEIAAVLGAQVYCDADGQFVIRELPDITTVTPVWTVAGGEGGVYISAVRGTSAEGVFNAVHARGESTETGAAPVSALVTDSDPTSSTYWGGPFGRRPTFHSSTTLTTTGACTQAATVLLRGAKAPNARADFSTLPNPALAPGDVLRVVYPDGTRELHQVASFTVPLTAGGSFTVQTVSAKEGA</sequence>
<dbReference type="EC" id="3.4.21.-" evidence="2"/>
<dbReference type="InterPro" id="IPR032490">
    <property type="entry name" value="DUF5047"/>
</dbReference>
<keyword evidence="2" id="KW-0378">Hydrolase</keyword>
<dbReference type="KEGG" id="sve:SVEN_2157"/>
<dbReference type="Pfam" id="PF16466">
    <property type="entry name" value="DUF5047"/>
    <property type="match status" value="1"/>
</dbReference>
<proteinExistence type="predicted"/>
<evidence type="ECO:0000313" key="2">
    <source>
        <dbReference type="EMBL" id="CCA55443.1"/>
    </source>
</evidence>
<protein>
    <submittedName>
        <fullName evidence="2">Peptidase</fullName>
        <ecNumber evidence="2">3.4.21.-</ecNumber>
    </submittedName>
</protein>
<dbReference type="AlphaFoldDB" id="F2R0S6"/>
<keyword evidence="3" id="KW-1185">Reference proteome</keyword>
<dbReference type="Proteomes" id="UP000006854">
    <property type="component" value="Chromosome"/>
</dbReference>
<evidence type="ECO:0000313" key="3">
    <source>
        <dbReference type="Proteomes" id="UP000006854"/>
    </source>
</evidence>
<dbReference type="eggNOG" id="ENOG50341IF">
    <property type="taxonomic scope" value="Bacteria"/>
</dbReference>
<name>F2R0S6_STRVP</name>
<organism evidence="2 3">
    <name type="scientific">Streptomyces venezuelae (strain ATCC 10712 / CBS 650.69 / DSM 40230 / JCM 4526 / NBRC 13096 / PD 04745)</name>
    <dbReference type="NCBI Taxonomy" id="953739"/>
    <lineage>
        <taxon>Bacteria</taxon>
        <taxon>Bacillati</taxon>
        <taxon>Actinomycetota</taxon>
        <taxon>Actinomycetes</taxon>
        <taxon>Kitasatosporales</taxon>
        <taxon>Streptomycetaceae</taxon>
        <taxon>Streptomyces</taxon>
    </lineage>
</organism>
<dbReference type="OrthoDB" id="4320040at2"/>
<gene>
    <name evidence="2" type="ordered locus">SVEN_2157</name>
</gene>
<evidence type="ECO:0000259" key="1">
    <source>
        <dbReference type="Pfam" id="PF16466"/>
    </source>
</evidence>
<dbReference type="PATRIC" id="fig|953739.5.peg.4314"/>
<dbReference type="EMBL" id="FR845719">
    <property type="protein sequence ID" value="CCA55443.1"/>
    <property type="molecule type" value="Genomic_DNA"/>
</dbReference>